<keyword evidence="3" id="KW-1185">Reference proteome</keyword>
<dbReference type="OrthoDB" id="5231629at2759"/>
<dbReference type="RefSeq" id="XP_040721739.1">
    <property type="nucleotide sequence ID" value="XM_040859274.1"/>
</dbReference>
<feature type="region of interest" description="Disordered" evidence="1">
    <location>
        <begin position="1"/>
        <end position="22"/>
    </location>
</feature>
<accession>A0A1Y2EKS3</accession>
<reference evidence="2 3" key="1">
    <citation type="submission" date="2016-07" db="EMBL/GenBank/DDBJ databases">
        <title>Pervasive Adenine N6-methylation of Active Genes in Fungi.</title>
        <authorList>
            <consortium name="DOE Joint Genome Institute"/>
            <person name="Mondo S.J."/>
            <person name="Dannebaum R.O."/>
            <person name="Kuo R.C."/>
            <person name="Labutti K."/>
            <person name="Haridas S."/>
            <person name="Kuo A."/>
            <person name="Salamov A."/>
            <person name="Ahrendt S.R."/>
            <person name="Lipzen A."/>
            <person name="Sullivan W."/>
            <person name="Andreopoulos W.B."/>
            <person name="Clum A."/>
            <person name="Lindquist E."/>
            <person name="Daum C."/>
            <person name="Ramamoorthy G.K."/>
            <person name="Gryganskyi A."/>
            <person name="Culley D."/>
            <person name="Magnuson J.K."/>
            <person name="James T.Y."/>
            <person name="O'Malley M.A."/>
            <person name="Stajich J.E."/>
            <person name="Spatafora J.W."/>
            <person name="Visel A."/>
            <person name="Grigoriev I.V."/>
        </authorList>
    </citation>
    <scope>NUCLEOTIDE SEQUENCE [LARGE SCALE GENOMIC DNA]</scope>
    <source>
        <strain evidence="2 3">CBS 129021</strain>
    </source>
</reference>
<dbReference type="EMBL" id="MCFJ01000001">
    <property type="protein sequence ID" value="ORY72147.1"/>
    <property type="molecule type" value="Genomic_DNA"/>
</dbReference>
<sequence>MSSATSGAGQQSYYQPQTPLTSTNLAQVPFTSNMTHYQRQDQGFEKRAQGIPAPPPDASRTITVWNQKWHAAGGDGTTSN</sequence>
<protein>
    <submittedName>
        <fullName evidence="2">Uncharacterized protein</fullName>
    </submittedName>
</protein>
<name>A0A1Y2EKS3_9PEZI</name>
<dbReference type="AlphaFoldDB" id="A0A1Y2EKS3"/>
<dbReference type="InParanoid" id="A0A1Y2EKS3"/>
<dbReference type="Proteomes" id="UP000193689">
    <property type="component" value="Unassembled WGS sequence"/>
</dbReference>
<evidence type="ECO:0000313" key="2">
    <source>
        <dbReference type="EMBL" id="ORY72147.1"/>
    </source>
</evidence>
<organism evidence="2 3">
    <name type="scientific">Pseudomassariella vexata</name>
    <dbReference type="NCBI Taxonomy" id="1141098"/>
    <lineage>
        <taxon>Eukaryota</taxon>
        <taxon>Fungi</taxon>
        <taxon>Dikarya</taxon>
        <taxon>Ascomycota</taxon>
        <taxon>Pezizomycotina</taxon>
        <taxon>Sordariomycetes</taxon>
        <taxon>Xylariomycetidae</taxon>
        <taxon>Amphisphaeriales</taxon>
        <taxon>Pseudomassariaceae</taxon>
        <taxon>Pseudomassariella</taxon>
    </lineage>
</organism>
<comment type="caution">
    <text evidence="2">The sequence shown here is derived from an EMBL/GenBank/DDBJ whole genome shotgun (WGS) entry which is preliminary data.</text>
</comment>
<evidence type="ECO:0000256" key="1">
    <source>
        <dbReference type="SAM" id="MobiDB-lite"/>
    </source>
</evidence>
<evidence type="ECO:0000313" key="3">
    <source>
        <dbReference type="Proteomes" id="UP000193689"/>
    </source>
</evidence>
<dbReference type="GeneID" id="63775486"/>
<proteinExistence type="predicted"/>
<gene>
    <name evidence="2" type="ORF">BCR38DRAFT_419045</name>
</gene>